<dbReference type="EMBL" id="JAVLVU010000001">
    <property type="protein sequence ID" value="MDT3402253.1"/>
    <property type="molecule type" value="Genomic_DNA"/>
</dbReference>
<sequence length="310" mass="35827">MYSENFRLYKEKVVAAFLEKSAQANASWLVDLNRRKIRDYCVERIERGVEPDDHRAISDYLKMKAGDREYLTAVNATDADYFQALYQFLKEPSRNPASAIVELVSWLVDFQDRPFAKYLANQHTQPVEAKEDVIRDQENERQSDHAGKEEQETVISTRSGIPTNEVNIRPLVSNTSGTGVQGDKPKSVITRQWYIGIAMILLLGVIYWRYTHINECMYWDNYHYVATSCNVPRPDTPLIALDEARLKHFTRIERIDTITKNSVGKLWWVSIDGQIEIYTSGGTHPLYPNKTLKKVTDYVVNVLDNRKSKK</sequence>
<protein>
    <submittedName>
        <fullName evidence="3">Uncharacterized protein</fullName>
    </submittedName>
</protein>
<dbReference type="Proteomes" id="UP001258315">
    <property type="component" value="Unassembled WGS sequence"/>
</dbReference>
<keyword evidence="2" id="KW-0812">Transmembrane</keyword>
<evidence type="ECO:0000313" key="3">
    <source>
        <dbReference type="EMBL" id="MDT3402253.1"/>
    </source>
</evidence>
<feature type="compositionally biased region" description="Basic and acidic residues" evidence="1">
    <location>
        <begin position="128"/>
        <end position="151"/>
    </location>
</feature>
<proteinExistence type="predicted"/>
<keyword evidence="4" id="KW-1185">Reference proteome</keyword>
<evidence type="ECO:0000256" key="2">
    <source>
        <dbReference type="SAM" id="Phobius"/>
    </source>
</evidence>
<reference evidence="4" key="1">
    <citation type="submission" date="2023-07" db="EMBL/GenBank/DDBJ databases">
        <title>Functional and genomic diversity of the sorghum phyllosphere microbiome.</title>
        <authorList>
            <person name="Shade A."/>
        </authorList>
    </citation>
    <scope>NUCLEOTIDE SEQUENCE [LARGE SCALE GENOMIC DNA]</scope>
    <source>
        <strain evidence="4">SORGH_AS_0422</strain>
    </source>
</reference>
<accession>A0ABU3GR44</accession>
<name>A0ABU3GR44_9SPHI</name>
<keyword evidence="2" id="KW-0472">Membrane</keyword>
<evidence type="ECO:0000313" key="4">
    <source>
        <dbReference type="Proteomes" id="UP001258315"/>
    </source>
</evidence>
<dbReference type="RefSeq" id="WP_311948560.1">
    <property type="nucleotide sequence ID" value="NZ_JAVLVU010000001.1"/>
</dbReference>
<keyword evidence="2" id="KW-1133">Transmembrane helix</keyword>
<gene>
    <name evidence="3" type="ORF">QE417_001325</name>
</gene>
<evidence type="ECO:0000256" key="1">
    <source>
        <dbReference type="SAM" id="MobiDB-lite"/>
    </source>
</evidence>
<feature type="region of interest" description="Disordered" evidence="1">
    <location>
        <begin position="128"/>
        <end position="159"/>
    </location>
</feature>
<feature type="transmembrane region" description="Helical" evidence="2">
    <location>
        <begin position="193"/>
        <end position="210"/>
    </location>
</feature>
<comment type="caution">
    <text evidence="3">The sequence shown here is derived from an EMBL/GenBank/DDBJ whole genome shotgun (WGS) entry which is preliminary data.</text>
</comment>
<organism evidence="3 4">
    <name type="scientific">Mucilaginibacter terrae</name>
    <dbReference type="NCBI Taxonomy" id="1955052"/>
    <lineage>
        <taxon>Bacteria</taxon>
        <taxon>Pseudomonadati</taxon>
        <taxon>Bacteroidota</taxon>
        <taxon>Sphingobacteriia</taxon>
        <taxon>Sphingobacteriales</taxon>
        <taxon>Sphingobacteriaceae</taxon>
        <taxon>Mucilaginibacter</taxon>
    </lineage>
</organism>